<organism evidence="2 3">
    <name type="scientific">Mucilaginibacter panaciglaebae</name>
    <dbReference type="NCBI Taxonomy" id="502331"/>
    <lineage>
        <taxon>Bacteria</taxon>
        <taxon>Pseudomonadati</taxon>
        <taxon>Bacteroidota</taxon>
        <taxon>Sphingobacteriia</taxon>
        <taxon>Sphingobacteriales</taxon>
        <taxon>Sphingobacteriaceae</taxon>
        <taxon>Mucilaginibacter</taxon>
    </lineage>
</organism>
<evidence type="ECO:0000313" key="2">
    <source>
        <dbReference type="EMBL" id="GAA4083499.1"/>
    </source>
</evidence>
<dbReference type="Proteomes" id="UP001500841">
    <property type="component" value="Unassembled WGS sequence"/>
</dbReference>
<evidence type="ECO:0000313" key="3">
    <source>
        <dbReference type="Proteomes" id="UP001500841"/>
    </source>
</evidence>
<protein>
    <submittedName>
        <fullName evidence="2">Dihydrofolate reductase family protein</fullName>
    </submittedName>
</protein>
<dbReference type="InterPro" id="IPR002734">
    <property type="entry name" value="RibDG_C"/>
</dbReference>
<dbReference type="InterPro" id="IPR024072">
    <property type="entry name" value="DHFR-like_dom_sf"/>
</dbReference>
<name>A0ABP7W899_9SPHI</name>
<dbReference type="PANTHER" id="PTHR38011">
    <property type="entry name" value="DIHYDROFOLATE REDUCTASE FAMILY PROTEIN (AFU_ORTHOLOGUE AFUA_8G06820)"/>
    <property type="match status" value="1"/>
</dbReference>
<sequence length="197" mass="21637">MRKIKILEHISLDGVISPGEQNEYSQDFTHGGWMAQYRSPEGREAVVEAQGDNFDLLLGRRTYDLWTGYWPKAGNTPIANSLNAATKYVATHQPDDLEWGPVGNLGADVIAGIRDLRSTDGPDLIVWGSSTLTSVLLDQGLVDEVVLIVYPVLLGRGKRFFSDSVDPRELAFVSTKTLPTGALVNTYRFVGALRTEA</sequence>
<dbReference type="SUPFAM" id="SSF53597">
    <property type="entry name" value="Dihydrofolate reductase-like"/>
    <property type="match status" value="1"/>
</dbReference>
<dbReference type="Gene3D" id="3.40.430.10">
    <property type="entry name" value="Dihydrofolate Reductase, subunit A"/>
    <property type="match status" value="1"/>
</dbReference>
<accession>A0ABP7W899</accession>
<dbReference type="PANTHER" id="PTHR38011:SF11">
    <property type="entry name" value="2,5-DIAMINO-6-RIBOSYLAMINO-4(3H)-PYRIMIDINONE 5'-PHOSPHATE REDUCTASE"/>
    <property type="match status" value="1"/>
</dbReference>
<dbReference type="EMBL" id="BAABCV010000001">
    <property type="protein sequence ID" value="GAA4083499.1"/>
    <property type="molecule type" value="Genomic_DNA"/>
</dbReference>
<comment type="caution">
    <text evidence="2">The sequence shown here is derived from an EMBL/GenBank/DDBJ whole genome shotgun (WGS) entry which is preliminary data.</text>
</comment>
<dbReference type="RefSeq" id="WP_345100075.1">
    <property type="nucleotide sequence ID" value="NZ_BAABCV010000001.1"/>
</dbReference>
<dbReference type="Pfam" id="PF01872">
    <property type="entry name" value="RibD_C"/>
    <property type="match status" value="1"/>
</dbReference>
<feature type="domain" description="Bacterial bifunctional deaminase-reductase C-terminal" evidence="1">
    <location>
        <begin position="9"/>
        <end position="183"/>
    </location>
</feature>
<proteinExistence type="predicted"/>
<reference evidence="3" key="1">
    <citation type="journal article" date="2019" name="Int. J. Syst. Evol. Microbiol.">
        <title>The Global Catalogue of Microorganisms (GCM) 10K type strain sequencing project: providing services to taxonomists for standard genome sequencing and annotation.</title>
        <authorList>
            <consortium name="The Broad Institute Genomics Platform"/>
            <consortium name="The Broad Institute Genome Sequencing Center for Infectious Disease"/>
            <person name="Wu L."/>
            <person name="Ma J."/>
        </authorList>
    </citation>
    <scope>NUCLEOTIDE SEQUENCE [LARGE SCALE GENOMIC DNA]</scope>
    <source>
        <strain evidence="3">JCM 17085</strain>
    </source>
</reference>
<gene>
    <name evidence="2" type="ORF">GCM10022392_00180</name>
</gene>
<keyword evidence="3" id="KW-1185">Reference proteome</keyword>
<evidence type="ECO:0000259" key="1">
    <source>
        <dbReference type="Pfam" id="PF01872"/>
    </source>
</evidence>
<dbReference type="InterPro" id="IPR050765">
    <property type="entry name" value="Riboflavin_Biosynth_HTPR"/>
</dbReference>